<dbReference type="STRING" id="926561.GCA_000379025_01024"/>
<reference evidence="1 2" key="1">
    <citation type="submission" date="2019-03" db="EMBL/GenBank/DDBJ databases">
        <title>Subsurface microbial communities from deep shales in Ohio and West Virginia, USA.</title>
        <authorList>
            <person name="Wrighton K."/>
        </authorList>
    </citation>
    <scope>NUCLEOTIDE SEQUENCE [LARGE SCALE GENOMIC DNA]</scope>
    <source>
        <strain evidence="1 2">MSL 6dP</strain>
    </source>
</reference>
<keyword evidence="2" id="KW-1185">Reference proteome</keyword>
<proteinExistence type="predicted"/>
<name>A0A4R8HG21_9FIRM</name>
<gene>
    <name evidence="1" type="ORF">C7959_10131</name>
</gene>
<evidence type="ECO:0000313" key="1">
    <source>
        <dbReference type="EMBL" id="TDX59145.1"/>
    </source>
</evidence>
<comment type="caution">
    <text evidence="1">The sequence shown here is derived from an EMBL/GenBank/DDBJ whole genome shotgun (WGS) entry which is preliminary data.</text>
</comment>
<dbReference type="RefSeq" id="WP_134114084.1">
    <property type="nucleotide sequence ID" value="NZ_SOEG01000001.1"/>
</dbReference>
<protein>
    <submittedName>
        <fullName evidence="1">Uncharacterized protein</fullName>
    </submittedName>
</protein>
<evidence type="ECO:0000313" key="2">
    <source>
        <dbReference type="Proteomes" id="UP000295832"/>
    </source>
</evidence>
<accession>A0A4R8HG21</accession>
<sequence length="243" mass="27476">MKKFIIVLIIFSCILINNVVWAKEISGEIIAVNASQDTLLFKSNQGIEEYIIDIATKIYLNNEEVSLSALKPVNNNNFQYAKLALNEGGGIESINSFYKAINIKVKSIKGNKVRLEELNTGHEITYNIDRDVKLVRNNYSTGVSDVRVGDKGIAILGIGYKLNKLVLYHYDISGILVKVNSKENKIILNVGSRLNPDLKKYVLKAETPIFAYNKRINLKRLNCYNWIKLKVNEGVKEVIARKI</sequence>
<organism evidence="1 2">
    <name type="scientific">Orenia marismortui</name>
    <dbReference type="NCBI Taxonomy" id="46469"/>
    <lineage>
        <taxon>Bacteria</taxon>
        <taxon>Bacillati</taxon>
        <taxon>Bacillota</taxon>
        <taxon>Clostridia</taxon>
        <taxon>Halanaerobiales</taxon>
        <taxon>Halobacteroidaceae</taxon>
        <taxon>Orenia</taxon>
    </lineage>
</organism>
<dbReference type="AlphaFoldDB" id="A0A4R8HG21"/>
<dbReference type="Proteomes" id="UP000295832">
    <property type="component" value="Unassembled WGS sequence"/>
</dbReference>
<dbReference type="EMBL" id="SOEG01000001">
    <property type="protein sequence ID" value="TDX59145.1"/>
    <property type="molecule type" value="Genomic_DNA"/>
</dbReference>